<evidence type="ECO:0000313" key="3">
    <source>
        <dbReference type="EMBL" id="KAG7340118.1"/>
    </source>
</evidence>
<name>A0A9K3P9F3_9STRA</name>
<dbReference type="AlphaFoldDB" id="A0A9K3P9F3"/>
<feature type="compositionally biased region" description="Pro residues" evidence="1">
    <location>
        <begin position="52"/>
        <end position="63"/>
    </location>
</feature>
<evidence type="ECO:0000256" key="1">
    <source>
        <dbReference type="SAM" id="MobiDB-lite"/>
    </source>
</evidence>
<reference evidence="2" key="2">
    <citation type="submission" date="2021-04" db="EMBL/GenBank/DDBJ databases">
        <authorList>
            <person name="Podell S."/>
        </authorList>
    </citation>
    <scope>NUCLEOTIDE SEQUENCE</scope>
    <source>
        <strain evidence="2">Hildebrandi</strain>
    </source>
</reference>
<dbReference type="EMBL" id="JAGRRH010000035">
    <property type="protein sequence ID" value="KAG7339358.1"/>
    <property type="molecule type" value="Genomic_DNA"/>
</dbReference>
<proteinExistence type="predicted"/>
<organism evidence="2 4">
    <name type="scientific">Nitzschia inconspicua</name>
    <dbReference type="NCBI Taxonomy" id="303405"/>
    <lineage>
        <taxon>Eukaryota</taxon>
        <taxon>Sar</taxon>
        <taxon>Stramenopiles</taxon>
        <taxon>Ochrophyta</taxon>
        <taxon>Bacillariophyta</taxon>
        <taxon>Bacillariophyceae</taxon>
        <taxon>Bacillariophycidae</taxon>
        <taxon>Bacillariales</taxon>
        <taxon>Bacillariaceae</taxon>
        <taxon>Nitzschia</taxon>
    </lineage>
</organism>
<accession>A0A9K3P9F3</accession>
<evidence type="ECO:0000313" key="2">
    <source>
        <dbReference type="EMBL" id="KAG7339358.1"/>
    </source>
</evidence>
<sequence>MFRRVCQCPRVQYPSRNESRFLVADAAAIVQSLAWASRPGEDLRGVSVMPFPTNPPLRPPPPEGGTRHNSRNRDGAQTILPQSGNSGRNPSIHFPTRSASQGIWRKRLDKAQNRKSSHHPLRVVSPRQPVRALLNHPLSTHVYYVDEHIQSHLHQPQLKNQLKQMFQFGGTLRVRLFRRGVVGEYKQFRAIDVLSLRQCLNRFDQVFQFSPI</sequence>
<reference evidence="2" key="1">
    <citation type="journal article" date="2021" name="Sci. Rep.">
        <title>Diploid genomic architecture of Nitzschia inconspicua, an elite biomass production diatom.</title>
        <authorList>
            <person name="Oliver A."/>
            <person name="Podell S."/>
            <person name="Pinowska A."/>
            <person name="Traller J.C."/>
            <person name="Smith S.R."/>
            <person name="McClure R."/>
            <person name="Beliaev A."/>
            <person name="Bohutskyi P."/>
            <person name="Hill E.A."/>
            <person name="Rabines A."/>
            <person name="Zheng H."/>
            <person name="Allen L.Z."/>
            <person name="Kuo A."/>
            <person name="Grigoriev I.V."/>
            <person name="Allen A.E."/>
            <person name="Hazlebeck D."/>
            <person name="Allen E.E."/>
        </authorList>
    </citation>
    <scope>NUCLEOTIDE SEQUENCE</scope>
    <source>
        <strain evidence="2">Hildebrandi</strain>
    </source>
</reference>
<keyword evidence="4" id="KW-1185">Reference proteome</keyword>
<dbReference type="EMBL" id="JAGRRH010000028">
    <property type="protein sequence ID" value="KAG7340118.1"/>
    <property type="molecule type" value="Genomic_DNA"/>
</dbReference>
<dbReference type="Proteomes" id="UP000693970">
    <property type="component" value="Unassembled WGS sequence"/>
</dbReference>
<feature type="region of interest" description="Disordered" evidence="1">
    <location>
        <begin position="49"/>
        <end position="96"/>
    </location>
</feature>
<gene>
    <name evidence="3" type="ORF">IV203_006522</name>
    <name evidence="2" type="ORF">IV203_006611</name>
</gene>
<feature type="compositionally biased region" description="Polar residues" evidence="1">
    <location>
        <begin position="79"/>
        <end position="89"/>
    </location>
</feature>
<evidence type="ECO:0000313" key="4">
    <source>
        <dbReference type="Proteomes" id="UP000693970"/>
    </source>
</evidence>
<comment type="caution">
    <text evidence="2">The sequence shown here is derived from an EMBL/GenBank/DDBJ whole genome shotgun (WGS) entry which is preliminary data.</text>
</comment>
<protein>
    <submittedName>
        <fullName evidence="2">Uncharacterized protein</fullName>
    </submittedName>
</protein>